<dbReference type="GO" id="GO:0030479">
    <property type="term" value="C:actin cortical patch"/>
    <property type="evidence" value="ECO:0007669"/>
    <property type="project" value="TreeGrafter"/>
</dbReference>
<dbReference type="InterPro" id="IPR019236">
    <property type="entry name" value="APP1_cat"/>
</dbReference>
<dbReference type="AlphaFoldDB" id="A0A9N9G5V9"/>
<dbReference type="EMBL" id="CAJVPV010005043">
    <property type="protein sequence ID" value="CAG8583625.1"/>
    <property type="molecule type" value="Genomic_DNA"/>
</dbReference>
<evidence type="ECO:0000259" key="2">
    <source>
        <dbReference type="Pfam" id="PF09949"/>
    </source>
</evidence>
<keyword evidence="4" id="KW-1185">Reference proteome</keyword>
<dbReference type="OrthoDB" id="2117591at2759"/>
<dbReference type="GO" id="GO:0008195">
    <property type="term" value="F:phosphatidate phosphatase activity"/>
    <property type="evidence" value="ECO:0007669"/>
    <property type="project" value="InterPro"/>
</dbReference>
<sequence length="581" mass="65863">MSEHEVTPKDKGPEDIVMTSDGNVEVKKGSDDRYEQHCILFPTYATKYSLDEKAELTDHWNIRIRGWAFSTPKTSRTRSIFLGLASHLAEIQKEDFQSRAALFWASNIDHKEVTVKVVGLTASNKMAIDGDPNDPSVEKLVHEHSAEDAKEDIKKIVDSAQKKLTTSHPEHETPSIKITPNTGNCLGQLSISQSVVKKWMSEESNVPFLSGLINAITRKKNDPNRIRLLKIEVLQETQSFPTYGVVDLVEPEGYSVISDIDDTIKDTEVLSSARTLISNTFLQHPKEVPGMAQLYHEWVNVSFHYVSNSPWQLYPMLRFFFEKNDFPSGSAHLKFYDGIVKSVKEQREHPMASKLMYIGELLKDFPKRKFILVGDTGEHDPEIYVKIARENEGRILRIFVRDVSTEHLKGLPPQPAHHSYAQTFTSTYKRLHSYYSASEAVVEEKDGKKVTETIAEEKDCKKVTETIAEEKDGKKVTETITETVASEGGSAEGHNKATFTSRLMNHLHSEVSHIHDSLGMHSEHSKMIENNTNEEVLKTPLEQFHNRLASLKEGLPEGMFCTFTNPEELRNDPVIRKALNY</sequence>
<name>A0A9N9G5V9_9GLOM</name>
<feature type="region of interest" description="Disordered" evidence="1">
    <location>
        <begin position="1"/>
        <end position="29"/>
    </location>
</feature>
<accession>A0A9N9G5V9</accession>
<dbReference type="PANTHER" id="PTHR28208">
    <property type="entry name" value="PHOSPHATIDATE PHOSPHATASE APP1"/>
    <property type="match status" value="1"/>
</dbReference>
<protein>
    <submittedName>
        <fullName evidence="3">17746_t:CDS:1</fullName>
    </submittedName>
</protein>
<organism evidence="3 4">
    <name type="scientific">Acaulospora morrowiae</name>
    <dbReference type="NCBI Taxonomy" id="94023"/>
    <lineage>
        <taxon>Eukaryota</taxon>
        <taxon>Fungi</taxon>
        <taxon>Fungi incertae sedis</taxon>
        <taxon>Mucoromycota</taxon>
        <taxon>Glomeromycotina</taxon>
        <taxon>Glomeromycetes</taxon>
        <taxon>Diversisporales</taxon>
        <taxon>Acaulosporaceae</taxon>
        <taxon>Acaulospora</taxon>
    </lineage>
</organism>
<reference evidence="3" key="1">
    <citation type="submission" date="2021-06" db="EMBL/GenBank/DDBJ databases">
        <authorList>
            <person name="Kallberg Y."/>
            <person name="Tangrot J."/>
            <person name="Rosling A."/>
        </authorList>
    </citation>
    <scope>NUCLEOTIDE SEQUENCE</scope>
    <source>
        <strain evidence="3">CL551</strain>
    </source>
</reference>
<dbReference type="InterPro" id="IPR052935">
    <property type="entry name" value="Mg2+_PAP"/>
</dbReference>
<gene>
    <name evidence="3" type="ORF">AMORRO_LOCUS7023</name>
</gene>
<dbReference type="Pfam" id="PF09949">
    <property type="entry name" value="APP1_cat"/>
    <property type="match status" value="1"/>
</dbReference>
<evidence type="ECO:0000313" key="3">
    <source>
        <dbReference type="EMBL" id="CAG8583625.1"/>
    </source>
</evidence>
<feature type="domain" description="Phosphatidate phosphatase APP1 catalytic" evidence="2">
    <location>
        <begin position="255"/>
        <end position="402"/>
    </location>
</feature>
<dbReference type="Proteomes" id="UP000789342">
    <property type="component" value="Unassembled WGS sequence"/>
</dbReference>
<proteinExistence type="predicted"/>
<feature type="compositionally biased region" description="Basic and acidic residues" evidence="1">
    <location>
        <begin position="1"/>
        <end position="14"/>
    </location>
</feature>
<dbReference type="PANTHER" id="PTHR28208:SF1">
    <property type="entry name" value="FILAMENT ORGANIZATION PROTEIN APP1-LIKE, PUTATIVE (AFU_ORTHOLOGUE AFUA_1G06650)-RELATED"/>
    <property type="match status" value="1"/>
</dbReference>
<comment type="caution">
    <text evidence="3">The sequence shown here is derived from an EMBL/GenBank/DDBJ whole genome shotgun (WGS) entry which is preliminary data.</text>
</comment>
<evidence type="ECO:0000313" key="4">
    <source>
        <dbReference type="Proteomes" id="UP000789342"/>
    </source>
</evidence>
<evidence type="ECO:0000256" key="1">
    <source>
        <dbReference type="SAM" id="MobiDB-lite"/>
    </source>
</evidence>